<dbReference type="Gene3D" id="3.50.50.60">
    <property type="entry name" value="FAD/NAD(P)-binding domain"/>
    <property type="match status" value="1"/>
</dbReference>
<feature type="domain" description="Glucose-methanol-choline oxidoreductase N-terminal" evidence="7">
    <location>
        <begin position="251"/>
        <end position="265"/>
    </location>
</feature>
<evidence type="ECO:0000313" key="8">
    <source>
        <dbReference type="EMBL" id="NHK98102.1"/>
    </source>
</evidence>
<dbReference type="PANTHER" id="PTHR11552">
    <property type="entry name" value="GLUCOSE-METHANOL-CHOLINE GMC OXIDOREDUCTASE"/>
    <property type="match status" value="1"/>
</dbReference>
<comment type="similarity">
    <text evidence="2 5">Belongs to the GMC oxidoreductase family.</text>
</comment>
<evidence type="ECO:0000313" key="9">
    <source>
        <dbReference type="Proteomes" id="UP000802098"/>
    </source>
</evidence>
<dbReference type="EMBL" id="JAAOCD010000002">
    <property type="protein sequence ID" value="NHK98102.1"/>
    <property type="molecule type" value="Genomic_DNA"/>
</dbReference>
<dbReference type="PROSITE" id="PS00624">
    <property type="entry name" value="GMC_OXRED_2"/>
    <property type="match status" value="1"/>
</dbReference>
<dbReference type="Proteomes" id="UP000802098">
    <property type="component" value="Unassembled WGS sequence"/>
</dbReference>
<dbReference type="Pfam" id="PF00732">
    <property type="entry name" value="GMC_oxred_N"/>
    <property type="match status" value="1"/>
</dbReference>
<dbReference type="Gene3D" id="3.30.410.40">
    <property type="match status" value="1"/>
</dbReference>
<dbReference type="RefSeq" id="WP_009857404.1">
    <property type="nucleotide sequence ID" value="NZ_JAAOCD010000002.1"/>
</dbReference>
<dbReference type="PIRSF" id="PIRSF000137">
    <property type="entry name" value="Alcohol_oxidase"/>
    <property type="match status" value="1"/>
</dbReference>
<comment type="cofactor">
    <cofactor evidence="1">
        <name>FAD</name>
        <dbReference type="ChEBI" id="CHEBI:57692"/>
    </cofactor>
</comment>
<accession>A0ABX0HSV6</accession>
<organism evidence="8 9">
    <name type="scientific">Rubrivivax benzoatilyticus</name>
    <dbReference type="NCBI Taxonomy" id="316997"/>
    <lineage>
        <taxon>Bacteria</taxon>
        <taxon>Pseudomonadati</taxon>
        <taxon>Pseudomonadota</taxon>
        <taxon>Betaproteobacteria</taxon>
        <taxon>Burkholderiales</taxon>
        <taxon>Sphaerotilaceae</taxon>
        <taxon>Rubrivivax</taxon>
    </lineage>
</organism>
<dbReference type="InterPro" id="IPR007867">
    <property type="entry name" value="GMC_OxRtase_C"/>
</dbReference>
<name>A0ABX0HSV6_9BURK</name>
<reference evidence="8 9" key="1">
    <citation type="submission" date="2020-03" db="EMBL/GenBank/DDBJ databases">
        <title>Rubrivivax benzoatilyticus JA2 (sequenced after 10 years sub-culturing).</title>
        <authorList>
            <person name="Gupta D."/>
            <person name="Chintalapati S."/>
            <person name="Chintalapati V.R."/>
        </authorList>
    </citation>
    <scope>NUCLEOTIDE SEQUENCE [LARGE SCALE GENOMIC DNA]</scope>
    <source>
        <strain evidence="8 9">JA2-Mal</strain>
    </source>
</reference>
<evidence type="ECO:0000256" key="1">
    <source>
        <dbReference type="ARBA" id="ARBA00001974"/>
    </source>
</evidence>
<sequence>MYDYLIVGGGSAGCVLAARLSEDPDVRVALLEAGEADRSALIHCPAGIALMARTGQANWAFETVAQSGLDGRAGYQPRGKVLGGSSSINAMIYIRGQREDYDAWAAAGNPGWGWADVLPYFKRSEHNERGADAWHGAAGPLNVMDLPEPNPWSRRFIEAGRQAGFAENRDFNGEHQEGVGMYQVTHRGGERFSAAKAYLTPALDRPNLDVVTGAQVLKVVLEGCRATGVELLQGGTRRVLAARREVILSAGALQSPQLLLLSGIGPGAELQALGVPVVHDLPGVGRHLHDHPDVVLLVDAPGAKETVGVSAGGALRVLAGVQQWRSRRRGLLTTNFAESGAFLRTRADEMRPDVQLHFVIGKLVDHGRSTVWGHGWSAHVCVLRPQSRGRVTLRAADPLAPPRIDPGFLDHPDDLRRLMDGVRLTQRILAQPALAGGGRPSASGLDDTALEHWVRQHADTIYHPVGSCRMGPGRGDVVDAELRVKGIQGLRVADASIMPSIVSGNTNAPTLMIGEKAADLVRRAAALV</sequence>
<evidence type="ECO:0000256" key="2">
    <source>
        <dbReference type="ARBA" id="ARBA00010790"/>
    </source>
</evidence>
<dbReference type="SUPFAM" id="SSF54373">
    <property type="entry name" value="FAD-linked reductases, C-terminal domain"/>
    <property type="match status" value="1"/>
</dbReference>
<dbReference type="InterPro" id="IPR036188">
    <property type="entry name" value="FAD/NAD-bd_sf"/>
</dbReference>
<keyword evidence="3 5" id="KW-0285">Flavoprotein</keyword>
<evidence type="ECO:0000259" key="7">
    <source>
        <dbReference type="PROSITE" id="PS00624"/>
    </source>
</evidence>
<comment type="caution">
    <text evidence="8">The sequence shown here is derived from an EMBL/GenBank/DDBJ whole genome shotgun (WGS) entry which is preliminary data.</text>
</comment>
<keyword evidence="9" id="KW-1185">Reference proteome</keyword>
<dbReference type="PANTHER" id="PTHR11552:SF147">
    <property type="entry name" value="CHOLINE DEHYDROGENASE, MITOCHONDRIAL"/>
    <property type="match status" value="1"/>
</dbReference>
<gene>
    <name evidence="8" type="ORF">G7087_06905</name>
</gene>
<keyword evidence="4 5" id="KW-0274">FAD</keyword>
<protein>
    <submittedName>
        <fullName evidence="8">FAD-binding protein</fullName>
    </submittedName>
</protein>
<proteinExistence type="inferred from homology"/>
<dbReference type="InterPro" id="IPR000172">
    <property type="entry name" value="GMC_OxRdtase_N"/>
</dbReference>
<dbReference type="InterPro" id="IPR012132">
    <property type="entry name" value="GMC_OxRdtase"/>
</dbReference>
<evidence type="ECO:0000256" key="3">
    <source>
        <dbReference type="ARBA" id="ARBA00022630"/>
    </source>
</evidence>
<dbReference type="PROSITE" id="PS00623">
    <property type="entry name" value="GMC_OXRED_1"/>
    <property type="match status" value="1"/>
</dbReference>
<feature type="domain" description="Glucose-methanol-choline oxidoreductase N-terminal" evidence="6">
    <location>
        <begin position="79"/>
        <end position="102"/>
    </location>
</feature>
<evidence type="ECO:0000256" key="4">
    <source>
        <dbReference type="ARBA" id="ARBA00022827"/>
    </source>
</evidence>
<evidence type="ECO:0000256" key="5">
    <source>
        <dbReference type="RuleBase" id="RU003968"/>
    </source>
</evidence>
<evidence type="ECO:0000259" key="6">
    <source>
        <dbReference type="PROSITE" id="PS00623"/>
    </source>
</evidence>
<dbReference type="Pfam" id="PF05199">
    <property type="entry name" value="GMC_oxred_C"/>
    <property type="match status" value="1"/>
</dbReference>
<dbReference type="SUPFAM" id="SSF51905">
    <property type="entry name" value="FAD/NAD(P)-binding domain"/>
    <property type="match status" value="1"/>
</dbReference>